<dbReference type="PANTHER" id="PTHR31005">
    <property type="entry name" value="DUF4139 DOMAIN-CONTAINING PROTEIN"/>
    <property type="match status" value="1"/>
</dbReference>
<dbReference type="PANTHER" id="PTHR31005:SF8">
    <property type="entry name" value="DUF4139 DOMAIN-CONTAINING PROTEIN"/>
    <property type="match status" value="1"/>
</dbReference>
<evidence type="ECO:0000256" key="1">
    <source>
        <dbReference type="SAM" id="MobiDB-lite"/>
    </source>
</evidence>
<dbReference type="InterPro" id="IPR037291">
    <property type="entry name" value="DUF4139"/>
</dbReference>
<name>A0A1H0Q9R6_9BURK</name>
<evidence type="ECO:0000313" key="6">
    <source>
        <dbReference type="Proteomes" id="UP000199317"/>
    </source>
</evidence>
<feature type="region of interest" description="Disordered" evidence="1">
    <location>
        <begin position="1"/>
        <end position="25"/>
    </location>
</feature>
<protein>
    <recommendedName>
        <fullName evidence="7">DUF4139 domain-containing protein</fullName>
    </recommendedName>
</protein>
<evidence type="ECO:0000256" key="2">
    <source>
        <dbReference type="SAM" id="SignalP"/>
    </source>
</evidence>
<feature type="domain" description="DUF4139" evidence="3">
    <location>
        <begin position="255"/>
        <end position="576"/>
    </location>
</feature>
<dbReference type="InterPro" id="IPR011935">
    <property type="entry name" value="CHP02231"/>
</dbReference>
<dbReference type="Pfam" id="PF13598">
    <property type="entry name" value="DUF4139"/>
    <property type="match status" value="1"/>
</dbReference>
<gene>
    <name evidence="5" type="ORF">SAMN04489708_10816</name>
</gene>
<feature type="domain" description="DUF4140" evidence="4">
    <location>
        <begin position="61"/>
        <end position="151"/>
    </location>
</feature>
<sequence length="587" mass="61733">MSSACPGAACSTHSMQPMPPTPLQRHAGARRAAACAVLAAAAGMACAQERPAVVASRITQVTVAPGIATIERSARIAAGARSATFACLPASLDPDSLQISADAGVRVGEFKATTEDRDVAAGCASPLDERVRALEDQIAGVQAEIAALRRTDRYLDHLAGGNADGAPREGQGSPTSATPTVAPSVPAAQIPATAEALRKTSAETLVRLQPLQRRQEALERDLKPLRAERDRTAGGPRPRVVSVAVNLASDRDAGLRLSYQVRGPGWQPAYRARLDIATGAVVLERLAVVAQRSGEDWNDVRLALTTQAPARATAGPRPGTWTVDVAAPPETQNRLSRLPSPAAPAAPVPAPMAESADAAEEPLPRFDVTALAGSYATRFEVPQRLSLPASGQRTTLLLGTHDASARLVTRTVPAQRETAYLVAEIAPPAGPWPAGTVGLYRDGAFVGQGRLDFSAATDSGGPGGRTVPLWFGPDDLVRVHAEAPRETTGTAGFTGATVERRTRLAYRIENRHTTPITLQVIDTAPVPRNAKIEVESRYAPPLLTTAWEGTAGVVAWQQTVAPGAEARFTAEHALRHGKDVELNESRR</sequence>
<dbReference type="AlphaFoldDB" id="A0A1H0Q9R6"/>
<evidence type="ECO:0000259" key="3">
    <source>
        <dbReference type="Pfam" id="PF13598"/>
    </source>
</evidence>
<evidence type="ECO:0000313" key="5">
    <source>
        <dbReference type="EMBL" id="SDP14133.1"/>
    </source>
</evidence>
<dbReference type="NCBIfam" id="TIGR02231">
    <property type="entry name" value="mucoidy inhibitor MuiA family protein"/>
    <property type="match status" value="1"/>
</dbReference>
<organism evidence="5 6">
    <name type="scientific">Paracidovorax cattleyae</name>
    <dbReference type="NCBI Taxonomy" id="80868"/>
    <lineage>
        <taxon>Bacteria</taxon>
        <taxon>Pseudomonadati</taxon>
        <taxon>Pseudomonadota</taxon>
        <taxon>Betaproteobacteria</taxon>
        <taxon>Burkholderiales</taxon>
        <taxon>Comamonadaceae</taxon>
        <taxon>Paracidovorax</taxon>
    </lineage>
</organism>
<feature type="region of interest" description="Disordered" evidence="1">
    <location>
        <begin position="217"/>
        <end position="237"/>
    </location>
</feature>
<dbReference type="Pfam" id="PF13600">
    <property type="entry name" value="DUF4140"/>
    <property type="match status" value="1"/>
</dbReference>
<feature type="chain" id="PRO_5011650108" description="DUF4139 domain-containing protein" evidence="2">
    <location>
        <begin position="48"/>
        <end position="587"/>
    </location>
</feature>
<feature type="region of interest" description="Disordered" evidence="1">
    <location>
        <begin position="332"/>
        <end position="357"/>
    </location>
</feature>
<feature type="region of interest" description="Disordered" evidence="1">
    <location>
        <begin position="159"/>
        <end position="183"/>
    </location>
</feature>
<feature type="signal peptide" evidence="2">
    <location>
        <begin position="1"/>
        <end position="47"/>
    </location>
</feature>
<reference evidence="6" key="1">
    <citation type="submission" date="2016-10" db="EMBL/GenBank/DDBJ databases">
        <authorList>
            <person name="Varghese N."/>
            <person name="Submissions S."/>
        </authorList>
    </citation>
    <scope>NUCLEOTIDE SEQUENCE [LARGE SCALE GENOMIC DNA]</scope>
    <source>
        <strain evidence="6">DSM 17101</strain>
    </source>
</reference>
<proteinExistence type="predicted"/>
<accession>A0A1H0Q9R6</accession>
<feature type="compositionally biased region" description="Basic and acidic residues" evidence="1">
    <location>
        <begin position="217"/>
        <end position="232"/>
    </location>
</feature>
<feature type="compositionally biased region" description="Pro residues" evidence="1">
    <location>
        <begin position="341"/>
        <end position="350"/>
    </location>
</feature>
<dbReference type="InterPro" id="IPR025554">
    <property type="entry name" value="DUF4140"/>
</dbReference>
<evidence type="ECO:0000259" key="4">
    <source>
        <dbReference type="Pfam" id="PF13600"/>
    </source>
</evidence>
<keyword evidence="6" id="KW-1185">Reference proteome</keyword>
<dbReference type="OrthoDB" id="9777444at2"/>
<dbReference type="Proteomes" id="UP000199317">
    <property type="component" value="Unassembled WGS sequence"/>
</dbReference>
<keyword evidence="2" id="KW-0732">Signal</keyword>
<evidence type="ECO:0008006" key="7">
    <source>
        <dbReference type="Google" id="ProtNLM"/>
    </source>
</evidence>
<feature type="compositionally biased region" description="Low complexity" evidence="1">
    <location>
        <begin position="173"/>
        <end position="183"/>
    </location>
</feature>
<dbReference type="EMBL" id="FNJL01000008">
    <property type="protein sequence ID" value="SDP14133.1"/>
    <property type="molecule type" value="Genomic_DNA"/>
</dbReference>